<accession>A0A9P4XWG6</accession>
<gene>
    <name evidence="2" type="ORF">M406DRAFT_74957</name>
</gene>
<dbReference type="OrthoDB" id="9977941at2759"/>
<organism evidence="2 3">
    <name type="scientific">Cryphonectria parasitica (strain ATCC 38755 / EP155)</name>
    <dbReference type="NCBI Taxonomy" id="660469"/>
    <lineage>
        <taxon>Eukaryota</taxon>
        <taxon>Fungi</taxon>
        <taxon>Dikarya</taxon>
        <taxon>Ascomycota</taxon>
        <taxon>Pezizomycotina</taxon>
        <taxon>Sordariomycetes</taxon>
        <taxon>Sordariomycetidae</taxon>
        <taxon>Diaporthales</taxon>
        <taxon>Cryphonectriaceae</taxon>
        <taxon>Cryphonectria-Endothia species complex</taxon>
        <taxon>Cryphonectria</taxon>
    </lineage>
</organism>
<reference evidence="2" key="1">
    <citation type="journal article" date="2020" name="Phytopathology">
        <title>Genome sequence of the chestnut blight fungus Cryphonectria parasitica EP155: A fundamental resource for an archetypical invasive plant pathogen.</title>
        <authorList>
            <person name="Crouch J.A."/>
            <person name="Dawe A."/>
            <person name="Aerts A."/>
            <person name="Barry K."/>
            <person name="Churchill A.C.L."/>
            <person name="Grimwood J."/>
            <person name="Hillman B."/>
            <person name="Milgroom M.G."/>
            <person name="Pangilinan J."/>
            <person name="Smith M."/>
            <person name="Salamov A."/>
            <person name="Schmutz J."/>
            <person name="Yadav J."/>
            <person name="Grigoriev I.V."/>
            <person name="Nuss D."/>
        </authorList>
    </citation>
    <scope>NUCLEOTIDE SEQUENCE</scope>
    <source>
        <strain evidence="2">EP155</strain>
    </source>
</reference>
<sequence>MHFANVPALLSVLLASKAAATSTANTTRTVYEFPPGTWVENIAVRSNGNLLLMPEQPYACLYSLDPSAASPEPVLIQNLTETYGYSSLFGIAESLETPDLFYFIAGNFTYSEGENAIFTVTFSNTSDPEVTLFSKIEGAVFLNGLSAHPLNTSLIIAGDSSLGQTWSINTQTGTYAPGIQNKTLMSMETGSLAGGINGLKVGDAGKTLYFTNTAQNIMGKIAIDAAGNAADNGAADAVLAVANLPGQGWDDLAVYPPYYDSAAFLAAETSTYLYAATSAAYAIERIDPATSTGVYIAGSVNSTQIERPTACQLGRGEADAGWLYVTTAGDTGETDESLGGQIVAVYVGN</sequence>
<dbReference type="SUPFAM" id="SSF63829">
    <property type="entry name" value="Calcium-dependent phosphotriesterase"/>
    <property type="match status" value="1"/>
</dbReference>
<keyword evidence="1" id="KW-0732">Signal</keyword>
<proteinExistence type="predicted"/>
<dbReference type="AlphaFoldDB" id="A0A9P4XWG6"/>
<dbReference type="InterPro" id="IPR052998">
    <property type="entry name" value="Hetero-Diels-Alderase-like"/>
</dbReference>
<evidence type="ECO:0000313" key="3">
    <source>
        <dbReference type="Proteomes" id="UP000803844"/>
    </source>
</evidence>
<dbReference type="PANTHER" id="PTHR42060">
    <property type="entry name" value="NHL REPEAT-CONTAINING PROTEIN-RELATED"/>
    <property type="match status" value="1"/>
</dbReference>
<dbReference type="Proteomes" id="UP000803844">
    <property type="component" value="Unassembled WGS sequence"/>
</dbReference>
<feature type="chain" id="PRO_5040173636" evidence="1">
    <location>
        <begin position="21"/>
        <end position="349"/>
    </location>
</feature>
<dbReference type="Gene3D" id="2.120.10.30">
    <property type="entry name" value="TolB, C-terminal domain"/>
    <property type="match status" value="1"/>
</dbReference>
<dbReference type="GeneID" id="63842914"/>
<comment type="caution">
    <text evidence="2">The sequence shown here is derived from an EMBL/GenBank/DDBJ whole genome shotgun (WGS) entry which is preliminary data.</text>
</comment>
<feature type="signal peptide" evidence="1">
    <location>
        <begin position="1"/>
        <end position="20"/>
    </location>
</feature>
<evidence type="ECO:0000313" key="2">
    <source>
        <dbReference type="EMBL" id="KAF3762040.1"/>
    </source>
</evidence>
<dbReference type="RefSeq" id="XP_040773019.1">
    <property type="nucleotide sequence ID" value="XM_040925785.1"/>
</dbReference>
<dbReference type="EMBL" id="MU032351">
    <property type="protein sequence ID" value="KAF3762040.1"/>
    <property type="molecule type" value="Genomic_DNA"/>
</dbReference>
<dbReference type="PANTHER" id="PTHR42060:SF1">
    <property type="entry name" value="NHL REPEAT-CONTAINING PROTEIN"/>
    <property type="match status" value="1"/>
</dbReference>
<name>A0A9P4XWG6_CRYP1</name>
<keyword evidence="3" id="KW-1185">Reference proteome</keyword>
<evidence type="ECO:0000256" key="1">
    <source>
        <dbReference type="SAM" id="SignalP"/>
    </source>
</evidence>
<dbReference type="InterPro" id="IPR011042">
    <property type="entry name" value="6-blade_b-propeller_TolB-like"/>
</dbReference>
<protein>
    <submittedName>
        <fullName evidence="2">Uncharacterized protein</fullName>
    </submittedName>
</protein>